<reference evidence="4" key="1">
    <citation type="submission" date="2017-02" db="UniProtKB">
        <authorList>
            <consortium name="WormBaseParasite"/>
        </authorList>
    </citation>
    <scope>IDENTIFICATION</scope>
</reference>
<accession>A0A0R3RDR7</accession>
<keyword evidence="1" id="KW-0812">Transmembrane</keyword>
<protein>
    <submittedName>
        <fullName evidence="2 4">Uncharacterized protein</fullName>
    </submittedName>
</protein>
<dbReference type="Proteomes" id="UP000280834">
    <property type="component" value="Unassembled WGS sequence"/>
</dbReference>
<evidence type="ECO:0000313" key="3">
    <source>
        <dbReference type="Proteomes" id="UP000280834"/>
    </source>
</evidence>
<keyword evidence="1" id="KW-0472">Membrane</keyword>
<name>A0A0R3RDR7_9BILA</name>
<proteinExistence type="predicted"/>
<dbReference type="AlphaFoldDB" id="A0A0R3RDR7"/>
<reference evidence="2 3" key="2">
    <citation type="submission" date="2018-11" db="EMBL/GenBank/DDBJ databases">
        <authorList>
            <consortium name="Pathogen Informatics"/>
        </authorList>
    </citation>
    <scope>NUCLEOTIDE SEQUENCE [LARGE SCALE GENOMIC DNA]</scope>
</reference>
<feature type="transmembrane region" description="Helical" evidence="1">
    <location>
        <begin position="55"/>
        <end position="73"/>
    </location>
</feature>
<evidence type="ECO:0000313" key="2">
    <source>
        <dbReference type="EMBL" id="VDO57747.1"/>
    </source>
</evidence>
<dbReference type="WBParaSite" id="BTMF_0001819201-mRNA-1">
    <property type="protein sequence ID" value="BTMF_0001819201-mRNA-1"/>
    <property type="gene ID" value="BTMF_0001819201"/>
</dbReference>
<evidence type="ECO:0000313" key="4">
    <source>
        <dbReference type="WBParaSite" id="BTMF_0001819201-mRNA-1"/>
    </source>
</evidence>
<sequence length="77" mass="8910">MERDSRLSRRRLATLRKGPENRDMIVQMKAFCTTTVATGVQVNIIQSSLSLPLSFPFLLLFFRFIILTVSFFINKVK</sequence>
<keyword evidence="3" id="KW-1185">Reference proteome</keyword>
<gene>
    <name evidence="2" type="ORF">BTMF_LOCUS16153</name>
</gene>
<dbReference type="STRING" id="42155.A0A0R3RDR7"/>
<organism evidence="4">
    <name type="scientific">Brugia timori</name>
    <dbReference type="NCBI Taxonomy" id="42155"/>
    <lineage>
        <taxon>Eukaryota</taxon>
        <taxon>Metazoa</taxon>
        <taxon>Ecdysozoa</taxon>
        <taxon>Nematoda</taxon>
        <taxon>Chromadorea</taxon>
        <taxon>Rhabditida</taxon>
        <taxon>Spirurina</taxon>
        <taxon>Spiruromorpha</taxon>
        <taxon>Filarioidea</taxon>
        <taxon>Onchocercidae</taxon>
        <taxon>Brugia</taxon>
    </lineage>
</organism>
<dbReference type="EMBL" id="UZAG01023802">
    <property type="protein sequence ID" value="VDO57747.1"/>
    <property type="molecule type" value="Genomic_DNA"/>
</dbReference>
<evidence type="ECO:0000256" key="1">
    <source>
        <dbReference type="SAM" id="Phobius"/>
    </source>
</evidence>
<keyword evidence="1" id="KW-1133">Transmembrane helix</keyword>